<sequence length="158" mass="18002">MCNGCFKALDIYCRLHSEGSAIQPWAYSRPIGGFAPEAKNGLQKSDALSMRSRRKIKIEKEWCPHTNRYLSHQSRPTRAAWWLKLFGRMRMEASKLGLYAASHCHLPPSFSHYLVWRLFATRPNKSTKQVGRKLLPESSLANASDQEASGQTPPDNRQ</sequence>
<dbReference type="RefSeq" id="XP_025529027.1">
    <property type="nucleotide sequence ID" value="XM_025677512.1"/>
</dbReference>
<reference evidence="2 3" key="1">
    <citation type="submission" date="2018-02" db="EMBL/GenBank/DDBJ databases">
        <title>The genomes of Aspergillus section Nigri reveals drivers in fungal speciation.</title>
        <authorList>
            <consortium name="DOE Joint Genome Institute"/>
            <person name="Vesth T.C."/>
            <person name="Nybo J."/>
            <person name="Theobald S."/>
            <person name="Brandl J."/>
            <person name="Frisvad J.C."/>
            <person name="Nielsen K.F."/>
            <person name="Lyhne E.K."/>
            <person name="Kogle M.E."/>
            <person name="Kuo A."/>
            <person name="Riley R."/>
            <person name="Clum A."/>
            <person name="Nolan M."/>
            <person name="Lipzen A."/>
            <person name="Salamov A."/>
            <person name="Henrissat B."/>
            <person name="Wiebenga A."/>
            <person name="De vries R.P."/>
            <person name="Grigoriev I.V."/>
            <person name="Mortensen U.H."/>
            <person name="Andersen M.R."/>
            <person name="Baker S.E."/>
        </authorList>
    </citation>
    <scope>NUCLEOTIDE SEQUENCE [LARGE SCALE GENOMIC DNA]</scope>
    <source>
        <strain evidence="2 3">CBS 114.51</strain>
    </source>
</reference>
<feature type="compositionally biased region" description="Polar residues" evidence="1">
    <location>
        <begin position="139"/>
        <end position="158"/>
    </location>
</feature>
<evidence type="ECO:0000313" key="3">
    <source>
        <dbReference type="Proteomes" id="UP000249497"/>
    </source>
</evidence>
<feature type="region of interest" description="Disordered" evidence="1">
    <location>
        <begin position="127"/>
        <end position="158"/>
    </location>
</feature>
<dbReference type="Proteomes" id="UP000249497">
    <property type="component" value="Unassembled WGS sequence"/>
</dbReference>
<evidence type="ECO:0000313" key="2">
    <source>
        <dbReference type="EMBL" id="RAH83133.1"/>
    </source>
</evidence>
<dbReference type="EMBL" id="KZ824785">
    <property type="protein sequence ID" value="RAH83133.1"/>
    <property type="molecule type" value="Genomic_DNA"/>
</dbReference>
<organism evidence="2 3">
    <name type="scientific">Aspergillus japonicus CBS 114.51</name>
    <dbReference type="NCBI Taxonomy" id="1448312"/>
    <lineage>
        <taxon>Eukaryota</taxon>
        <taxon>Fungi</taxon>
        <taxon>Dikarya</taxon>
        <taxon>Ascomycota</taxon>
        <taxon>Pezizomycotina</taxon>
        <taxon>Eurotiomycetes</taxon>
        <taxon>Eurotiomycetidae</taxon>
        <taxon>Eurotiales</taxon>
        <taxon>Aspergillaceae</taxon>
        <taxon>Aspergillus</taxon>
        <taxon>Aspergillus subgen. Circumdati</taxon>
    </lineage>
</organism>
<name>A0A8T8X4T5_ASPJA</name>
<proteinExistence type="predicted"/>
<dbReference type="GeneID" id="37181205"/>
<gene>
    <name evidence="2" type="ORF">BO86DRAFT_62144</name>
</gene>
<evidence type="ECO:0000256" key="1">
    <source>
        <dbReference type="SAM" id="MobiDB-lite"/>
    </source>
</evidence>
<protein>
    <submittedName>
        <fullName evidence="2">Uncharacterized protein</fullName>
    </submittedName>
</protein>
<dbReference type="AlphaFoldDB" id="A0A8T8X4T5"/>
<accession>A0A8T8X4T5</accession>
<keyword evidence="3" id="KW-1185">Reference proteome</keyword>